<proteinExistence type="predicted"/>
<evidence type="ECO:0000313" key="2">
    <source>
        <dbReference type="EMBL" id="GMT08782.1"/>
    </source>
</evidence>
<feature type="compositionally biased region" description="Basic residues" evidence="1">
    <location>
        <begin position="31"/>
        <end position="43"/>
    </location>
</feature>
<evidence type="ECO:0000256" key="1">
    <source>
        <dbReference type="SAM" id="MobiDB-lite"/>
    </source>
</evidence>
<feature type="compositionally biased region" description="Basic residues" evidence="1">
    <location>
        <begin position="8"/>
        <end position="24"/>
    </location>
</feature>
<dbReference type="AlphaFoldDB" id="A0AAV5UP05"/>
<dbReference type="Proteomes" id="UP001432322">
    <property type="component" value="Unassembled WGS sequence"/>
</dbReference>
<organism evidence="2 3">
    <name type="scientific">Pristionchus fissidentatus</name>
    <dbReference type="NCBI Taxonomy" id="1538716"/>
    <lineage>
        <taxon>Eukaryota</taxon>
        <taxon>Metazoa</taxon>
        <taxon>Ecdysozoa</taxon>
        <taxon>Nematoda</taxon>
        <taxon>Chromadorea</taxon>
        <taxon>Rhabditida</taxon>
        <taxon>Rhabditina</taxon>
        <taxon>Diplogasteromorpha</taxon>
        <taxon>Diplogasteroidea</taxon>
        <taxon>Neodiplogasteridae</taxon>
        <taxon>Pristionchus</taxon>
    </lineage>
</organism>
<evidence type="ECO:0000313" key="3">
    <source>
        <dbReference type="Proteomes" id="UP001432322"/>
    </source>
</evidence>
<feature type="non-terminal residue" evidence="2">
    <location>
        <position position="1"/>
    </location>
</feature>
<gene>
    <name evidence="2" type="ORF">PFISCL1PPCAC_79</name>
</gene>
<dbReference type="EMBL" id="BTSY01000001">
    <property type="protein sequence ID" value="GMT08782.1"/>
    <property type="molecule type" value="Genomic_DNA"/>
</dbReference>
<name>A0AAV5UP05_9BILA</name>
<protein>
    <submittedName>
        <fullName evidence="2">Uncharacterized protein</fullName>
    </submittedName>
</protein>
<feature type="compositionally biased region" description="Basic and acidic residues" evidence="1">
    <location>
        <begin position="44"/>
        <end position="64"/>
    </location>
</feature>
<accession>A0AAV5UP05</accession>
<reference evidence="2" key="1">
    <citation type="submission" date="2023-10" db="EMBL/GenBank/DDBJ databases">
        <title>Genome assembly of Pristionchus species.</title>
        <authorList>
            <person name="Yoshida K."/>
            <person name="Sommer R.J."/>
        </authorList>
    </citation>
    <scope>NUCLEOTIDE SEQUENCE</scope>
    <source>
        <strain evidence="2">RS5133</strain>
    </source>
</reference>
<comment type="caution">
    <text evidence="2">The sequence shown here is derived from an EMBL/GenBank/DDBJ whole genome shotgun (WGS) entry which is preliminary data.</text>
</comment>
<keyword evidence="3" id="KW-1185">Reference proteome</keyword>
<feature type="region of interest" description="Disordered" evidence="1">
    <location>
        <begin position="1"/>
        <end position="67"/>
    </location>
</feature>
<sequence length="95" mass="11872">DETSLRPLRFHRHRSIGCTRRRQKGGQEGRKVRKGRKTRASHRRKEEEERFQQGECSRQKGQESRRRRRYRELNFWRREYSTVIRKITLYSKNIR</sequence>